<feature type="transmembrane region" description="Helical" evidence="1">
    <location>
        <begin position="85"/>
        <end position="107"/>
    </location>
</feature>
<keyword evidence="3" id="KW-1185">Reference proteome</keyword>
<dbReference type="AlphaFoldDB" id="A0A836CLZ2"/>
<protein>
    <submittedName>
        <fullName evidence="2">Uncharacterized protein</fullName>
    </submittedName>
</protein>
<evidence type="ECO:0000313" key="2">
    <source>
        <dbReference type="EMBL" id="KAG5190254.1"/>
    </source>
</evidence>
<reference evidence="2" key="1">
    <citation type="submission" date="2021-02" db="EMBL/GenBank/DDBJ databases">
        <title>First Annotated Genome of the Yellow-green Alga Tribonema minus.</title>
        <authorList>
            <person name="Mahan K.M."/>
        </authorList>
    </citation>
    <scope>NUCLEOTIDE SEQUENCE</scope>
    <source>
        <strain evidence="2">UTEX B ZZ1240</strain>
    </source>
</reference>
<keyword evidence="1" id="KW-0812">Transmembrane</keyword>
<feature type="transmembrane region" description="Helical" evidence="1">
    <location>
        <begin position="180"/>
        <end position="210"/>
    </location>
</feature>
<dbReference type="EMBL" id="JAFCMP010000036">
    <property type="protein sequence ID" value="KAG5190254.1"/>
    <property type="molecule type" value="Genomic_DNA"/>
</dbReference>
<gene>
    <name evidence="2" type="ORF">JKP88DRAFT_286073</name>
</gene>
<organism evidence="2 3">
    <name type="scientific">Tribonema minus</name>
    <dbReference type="NCBI Taxonomy" id="303371"/>
    <lineage>
        <taxon>Eukaryota</taxon>
        <taxon>Sar</taxon>
        <taxon>Stramenopiles</taxon>
        <taxon>Ochrophyta</taxon>
        <taxon>PX clade</taxon>
        <taxon>Xanthophyceae</taxon>
        <taxon>Tribonematales</taxon>
        <taxon>Tribonemataceae</taxon>
        <taxon>Tribonema</taxon>
    </lineage>
</organism>
<accession>A0A836CLZ2</accession>
<feature type="transmembrane region" description="Helical" evidence="1">
    <location>
        <begin position="113"/>
        <end position="133"/>
    </location>
</feature>
<proteinExistence type="predicted"/>
<sequence length="248" mass="24498">MKCDVPAALVYSRGSRVDIYFNYGALVLTTAALQLSLRGAGDVAARAPRCARAAWLPVTALLLALQVFADCAADEQASRRAMCGISAIWAAHAGWLATALVILHPLFDGAPAARAAAAAAIAAAAALTAYYAVAEPPLTTVAHIVAAGVGALLAVAHKHIFGVAQPYEGLCPAAAAIVDAAAVVGAAAAAAAAAAAVGAAAAAGAAVAVAGARVRALRVLPCCCRPAFDGGLCLSAVMARGAFRFSID</sequence>
<feature type="transmembrane region" description="Helical" evidence="1">
    <location>
        <begin position="53"/>
        <end position="73"/>
    </location>
</feature>
<name>A0A836CLZ2_9STRA</name>
<feature type="transmembrane region" description="Helical" evidence="1">
    <location>
        <begin position="140"/>
        <end position="160"/>
    </location>
</feature>
<evidence type="ECO:0000313" key="3">
    <source>
        <dbReference type="Proteomes" id="UP000664859"/>
    </source>
</evidence>
<keyword evidence="1" id="KW-0472">Membrane</keyword>
<keyword evidence="1" id="KW-1133">Transmembrane helix</keyword>
<evidence type="ECO:0000256" key="1">
    <source>
        <dbReference type="SAM" id="Phobius"/>
    </source>
</evidence>
<comment type="caution">
    <text evidence="2">The sequence shown here is derived from an EMBL/GenBank/DDBJ whole genome shotgun (WGS) entry which is preliminary data.</text>
</comment>
<dbReference type="Proteomes" id="UP000664859">
    <property type="component" value="Unassembled WGS sequence"/>
</dbReference>
<feature type="transmembrane region" description="Helical" evidence="1">
    <location>
        <begin position="20"/>
        <end position="41"/>
    </location>
</feature>